<dbReference type="PROSITE" id="PS50088">
    <property type="entry name" value="ANK_REPEAT"/>
    <property type="match status" value="10"/>
</dbReference>
<feature type="repeat" description="ANK" evidence="3">
    <location>
        <begin position="655"/>
        <end position="687"/>
    </location>
</feature>
<dbReference type="EMBL" id="CADCXV010001372">
    <property type="protein sequence ID" value="CAB0043986.1"/>
    <property type="molecule type" value="Genomic_DNA"/>
</dbReference>
<feature type="repeat" description="ANK" evidence="3">
    <location>
        <begin position="809"/>
        <end position="841"/>
    </location>
</feature>
<dbReference type="Pfam" id="PF12796">
    <property type="entry name" value="Ank_2"/>
    <property type="match status" value="4"/>
</dbReference>
<dbReference type="Gene3D" id="1.25.40.20">
    <property type="entry name" value="Ankyrin repeat-containing domain"/>
    <property type="match status" value="5"/>
</dbReference>
<gene>
    <name evidence="5" type="ORF">TBRA_LOCUS15574</name>
</gene>
<accession>A0A6H5J2V6</accession>
<dbReference type="SUPFAM" id="SSF48403">
    <property type="entry name" value="Ankyrin repeat"/>
    <property type="match status" value="2"/>
</dbReference>
<protein>
    <submittedName>
        <fullName evidence="5">Uncharacterized protein</fullName>
    </submittedName>
</protein>
<feature type="repeat" description="ANK" evidence="3">
    <location>
        <begin position="729"/>
        <end position="762"/>
    </location>
</feature>
<dbReference type="SMART" id="SM00248">
    <property type="entry name" value="ANK"/>
    <property type="match status" value="16"/>
</dbReference>
<organism evidence="5 6">
    <name type="scientific">Trichogramma brassicae</name>
    <dbReference type="NCBI Taxonomy" id="86971"/>
    <lineage>
        <taxon>Eukaryota</taxon>
        <taxon>Metazoa</taxon>
        <taxon>Ecdysozoa</taxon>
        <taxon>Arthropoda</taxon>
        <taxon>Hexapoda</taxon>
        <taxon>Insecta</taxon>
        <taxon>Pterygota</taxon>
        <taxon>Neoptera</taxon>
        <taxon>Endopterygota</taxon>
        <taxon>Hymenoptera</taxon>
        <taxon>Apocrita</taxon>
        <taxon>Proctotrupomorpha</taxon>
        <taxon>Chalcidoidea</taxon>
        <taxon>Trichogrammatidae</taxon>
        <taxon>Trichogramma</taxon>
    </lineage>
</organism>
<evidence type="ECO:0000313" key="6">
    <source>
        <dbReference type="Proteomes" id="UP000479190"/>
    </source>
</evidence>
<feature type="repeat" description="ANK" evidence="3">
    <location>
        <begin position="241"/>
        <end position="274"/>
    </location>
</feature>
<keyword evidence="2 3" id="KW-0040">ANK repeat</keyword>
<dbReference type="PROSITE" id="PS50297">
    <property type="entry name" value="ANK_REP_REGION"/>
    <property type="match status" value="10"/>
</dbReference>
<dbReference type="PRINTS" id="PR01415">
    <property type="entry name" value="ANKYRIN"/>
</dbReference>
<feature type="repeat" description="ANK" evidence="3">
    <location>
        <begin position="884"/>
        <end position="912"/>
    </location>
</feature>
<dbReference type="PANTHER" id="PTHR24198">
    <property type="entry name" value="ANKYRIN REPEAT AND PROTEIN KINASE DOMAIN-CONTAINING PROTEIN"/>
    <property type="match status" value="1"/>
</dbReference>
<evidence type="ECO:0000313" key="5">
    <source>
        <dbReference type="EMBL" id="CAB0043986.1"/>
    </source>
</evidence>
<sequence length="1287" mass="146914">MKSLHQKVNWDIEDERSEFLGEIERIIKNWTRQLPDLRDIFRPQEIDLLLIDSAVNVILDGLENKGRLFIEFVIKTGYKDEPEVDKEAKQPLVHRTTAVHHLSTYCNTRYHPELIEKIFSIYDRFDVIYDETGNTHLHVACFYGYDDIIEKFLEAGQDPNYLWSSTGDSPMNLALESKHLNAACLLLKHGADPNLACNGFTPMHWIMLLRTSFEVSSMLESFFEICDDLKKSVQVDAQDDWGQTPLFLALARHHGSDVIELLLRRGANPHSTNKNGLWPIDMLCTKRSDDELVQMFQIMDEKYQLGQIDAQDKCVNTPLHVAVTKGLTKLVEFLLRKGANPNSPNAEGSTALHLTCSRLCQADEGGAAELLKICDDIQRTVHIDAQNHAGDTPLHLALNNGLMDTVELLMKRGANPTLANEDGSTPLHNICNGDRDDVDLAKMLLELPERKGHPLHTYMVNAEDRSGNTPLDLAVQRGHKKLEELLLSIEHVRTSEFEHEVAMAHWRVIAAQIRVKDWTEQLPNLRDIFRREEIDWLLTESLKSVRVDAYRTELIPLVQFVAQTSYKDEPEVDINDKPSSSRTTPLHHTFEDSLILVNYHKLVDHLFQVYDRFDVNYTDESGVTHFHVACFFGCDEVVEKFLELGQDPNILVPLTGDTPLHLALQYRHKKATELLLKYGANPNLANVWDVTPLHNVCNSGHDNADLAEILFEMSDEKHHPIQVNAQNKLGWTPLHFSLAYGCKKGIVQVLLRRGANPNLPNVEGSTPLHTICNNIHNSIYHSNIDLAKLFFEINDERQQMVEVNARDNSGNAPLHLALKRRLENLTELLLRRGADANLANEKGSTPLHMICEGKYYYPFDMMGLFFKINDERKQTVEVNARDCCGRTPLQLAVPNLNSHAVDLLLNHGADLSLFVFPSESYLDQLLRQKLHCEDQLKLMLACLAIIENFEKKGYELDRSVALTIMKLFAKYELFDRWEYNEILQQQHNTVVYIAHNYTRLQRGLRTAIYIQYAPQSSRAAAATIYRCQSCRGSLTDNTQSHLFLDCWRFWDCCYGWSESSSSSSPPQVLLTTYEFLLLLLVGACCVLGRMSLLGDVDPFSETPLETDLTHSDLTIKYNLRGLLEDVDDKPDTDLPKQSPYASPLLPEEVRWLYRDDINKIWIEFCGYDSLRIENSWREIQSRSSENGNNSDNFVNNVKIVVRGGMYEVDLEQKKCVSIYWPDTDDKEDNSPGDTPSKGWSLWNIVRAGWTAKEGSSPTPDNPPIQPDQAKHGDAHDFRQCYSRKHLN</sequence>
<dbReference type="Pfam" id="PF00023">
    <property type="entry name" value="Ank"/>
    <property type="match status" value="2"/>
</dbReference>
<evidence type="ECO:0000256" key="1">
    <source>
        <dbReference type="ARBA" id="ARBA00022737"/>
    </source>
</evidence>
<evidence type="ECO:0000256" key="3">
    <source>
        <dbReference type="PROSITE-ProRule" id="PRU00023"/>
    </source>
</evidence>
<keyword evidence="1" id="KW-0677">Repeat</keyword>
<evidence type="ECO:0000256" key="4">
    <source>
        <dbReference type="SAM" id="MobiDB-lite"/>
    </source>
</evidence>
<dbReference type="InterPro" id="IPR002110">
    <property type="entry name" value="Ankyrin_rpt"/>
</dbReference>
<evidence type="ECO:0000256" key="2">
    <source>
        <dbReference type="ARBA" id="ARBA00023043"/>
    </source>
</evidence>
<feature type="repeat" description="ANK" evidence="3">
    <location>
        <begin position="466"/>
        <end position="488"/>
    </location>
</feature>
<dbReference type="Proteomes" id="UP000479190">
    <property type="component" value="Unassembled WGS sequence"/>
</dbReference>
<dbReference type="InterPro" id="IPR036770">
    <property type="entry name" value="Ankyrin_rpt-contain_sf"/>
</dbReference>
<reference evidence="5 6" key="1">
    <citation type="submission" date="2020-02" db="EMBL/GenBank/DDBJ databases">
        <authorList>
            <person name="Ferguson B K."/>
        </authorList>
    </citation>
    <scope>NUCLEOTIDE SEQUENCE [LARGE SCALE GENOMIC DNA]</scope>
</reference>
<feature type="compositionally biased region" description="Basic and acidic residues" evidence="4">
    <location>
        <begin position="1268"/>
        <end position="1278"/>
    </location>
</feature>
<feature type="repeat" description="ANK" evidence="3">
    <location>
        <begin position="389"/>
        <end position="421"/>
    </location>
</feature>
<dbReference type="PANTHER" id="PTHR24198:SF165">
    <property type="entry name" value="ANKYRIN REPEAT-CONTAINING PROTEIN-RELATED"/>
    <property type="match status" value="1"/>
</dbReference>
<feature type="repeat" description="ANK" evidence="3">
    <location>
        <begin position="132"/>
        <end position="160"/>
    </location>
</feature>
<name>A0A6H5J2V6_9HYME</name>
<feature type="region of interest" description="Disordered" evidence="4">
    <location>
        <begin position="1251"/>
        <end position="1278"/>
    </location>
</feature>
<dbReference type="OrthoDB" id="194358at2759"/>
<proteinExistence type="predicted"/>
<feature type="repeat" description="ANK" evidence="3">
    <location>
        <begin position="166"/>
        <end position="198"/>
    </location>
</feature>
<feature type="repeat" description="ANK" evidence="3">
    <location>
        <begin position="314"/>
        <end position="346"/>
    </location>
</feature>
<keyword evidence="6" id="KW-1185">Reference proteome</keyword>